<dbReference type="EC" id="3.5.2.9" evidence="5"/>
<keyword evidence="2 5" id="KW-0378">Hydrolase</keyword>
<keyword evidence="3" id="KW-0067">ATP-binding</keyword>
<evidence type="ECO:0000256" key="1">
    <source>
        <dbReference type="ARBA" id="ARBA00022741"/>
    </source>
</evidence>
<reference evidence="5 6" key="1">
    <citation type="submission" date="2022-04" db="EMBL/GenBank/DDBJ databases">
        <title>Mechanism of arsenic methylation and mitigation arsenic toxicity by Bacillus sp. LH14 from an Arsenic-Contaminated Paddy Soil.</title>
        <authorList>
            <person name="Wang D."/>
        </authorList>
    </citation>
    <scope>NUCLEOTIDE SEQUENCE [LARGE SCALE GENOMIC DNA]</scope>
    <source>
        <strain evidence="5 6">LH14</strain>
    </source>
</reference>
<dbReference type="Gene3D" id="3.30.1360.40">
    <property type="match status" value="1"/>
</dbReference>
<organism evidence="5 6">
    <name type="scientific">Gottfriedia acidiceleris</name>
    <dbReference type="NCBI Taxonomy" id="371036"/>
    <lineage>
        <taxon>Bacteria</taxon>
        <taxon>Bacillati</taxon>
        <taxon>Bacillota</taxon>
        <taxon>Bacilli</taxon>
        <taxon>Bacillales</taxon>
        <taxon>Bacillaceae</taxon>
        <taxon>Gottfriedia</taxon>
    </lineage>
</organism>
<dbReference type="PANTHER" id="PTHR34698">
    <property type="entry name" value="5-OXOPROLINASE SUBUNIT B"/>
    <property type="match status" value="1"/>
</dbReference>
<keyword evidence="1" id="KW-0547">Nucleotide-binding</keyword>
<gene>
    <name evidence="5" type="primary">pxpB</name>
    <name evidence="5" type="ORF">MY490_11950</name>
</gene>
<evidence type="ECO:0000256" key="2">
    <source>
        <dbReference type="ARBA" id="ARBA00022801"/>
    </source>
</evidence>
<dbReference type="SUPFAM" id="SSF50891">
    <property type="entry name" value="Cyclophilin-like"/>
    <property type="match status" value="1"/>
</dbReference>
<dbReference type="SUPFAM" id="SSF160467">
    <property type="entry name" value="PH0987 N-terminal domain-like"/>
    <property type="match status" value="1"/>
</dbReference>
<sequence>MTSTKLDIFPLGCSGLVCYLGDSISMETNNLVHAFSDYLKTNLMTKISAVVPSYHSITIFYDSINFSYAEINQEIKCHFNRYSRSKINRGHTIYEIPICFSSTFGTELQKVAEHNKLETEDVVRLYLEKMYPIYMIGFIPGFPYLGGLNPKLSTPRLSKPKTVLKGSVGIAGTQTGIYPFESPGGWNIIGRTPISIFSTKNNGTENFKPGELVKFYEINIEGFNQIEQLVKEDNYSIKKEVRFIDSH</sequence>
<dbReference type="EMBL" id="CP096034">
    <property type="protein sequence ID" value="UPM52554.1"/>
    <property type="molecule type" value="Genomic_DNA"/>
</dbReference>
<name>A0ABY4JHI8_9BACI</name>
<proteinExistence type="predicted"/>
<dbReference type="Pfam" id="PF02682">
    <property type="entry name" value="CT_C_D"/>
    <property type="match status" value="1"/>
</dbReference>
<dbReference type="GO" id="GO:0017168">
    <property type="term" value="F:5-oxoprolinase (ATP-hydrolyzing) activity"/>
    <property type="evidence" value="ECO:0007669"/>
    <property type="project" value="UniProtKB-EC"/>
</dbReference>
<evidence type="ECO:0000313" key="6">
    <source>
        <dbReference type="Proteomes" id="UP000830639"/>
    </source>
</evidence>
<dbReference type="InterPro" id="IPR003833">
    <property type="entry name" value="CT_C_D"/>
</dbReference>
<dbReference type="Proteomes" id="UP000830639">
    <property type="component" value="Chromosome"/>
</dbReference>
<protein>
    <submittedName>
        <fullName evidence="5">5-oxoprolinase subunit PxpB</fullName>
        <ecNumber evidence="5">3.5.2.9</ecNumber>
    </submittedName>
</protein>
<dbReference type="Gene3D" id="2.40.100.10">
    <property type="entry name" value="Cyclophilin-like"/>
    <property type="match status" value="1"/>
</dbReference>
<dbReference type="PANTHER" id="PTHR34698:SF2">
    <property type="entry name" value="5-OXOPROLINASE SUBUNIT B"/>
    <property type="match status" value="1"/>
</dbReference>
<evidence type="ECO:0000259" key="4">
    <source>
        <dbReference type="SMART" id="SM00796"/>
    </source>
</evidence>
<evidence type="ECO:0000313" key="5">
    <source>
        <dbReference type="EMBL" id="UPM52554.1"/>
    </source>
</evidence>
<dbReference type="InterPro" id="IPR029000">
    <property type="entry name" value="Cyclophilin-like_dom_sf"/>
</dbReference>
<dbReference type="NCBIfam" id="TIGR00370">
    <property type="entry name" value="5-oxoprolinase subunit PxpB"/>
    <property type="match status" value="1"/>
</dbReference>
<dbReference type="SMART" id="SM00796">
    <property type="entry name" value="AHS1"/>
    <property type="match status" value="1"/>
</dbReference>
<evidence type="ECO:0000256" key="3">
    <source>
        <dbReference type="ARBA" id="ARBA00022840"/>
    </source>
</evidence>
<dbReference type="InterPro" id="IPR010016">
    <property type="entry name" value="PxpB"/>
</dbReference>
<keyword evidence="6" id="KW-1185">Reference proteome</keyword>
<accession>A0ABY4JHI8</accession>
<feature type="domain" description="Carboxyltransferase" evidence="4">
    <location>
        <begin position="6"/>
        <end position="213"/>
    </location>
</feature>
<dbReference type="RefSeq" id="WP_248265919.1">
    <property type="nucleotide sequence ID" value="NZ_CP096034.1"/>
</dbReference>